<evidence type="ECO:0000259" key="2">
    <source>
        <dbReference type="Pfam" id="PF23003"/>
    </source>
</evidence>
<dbReference type="AlphaFoldDB" id="A0AAN8G1D2"/>
<sequence>MEFLIVFATLITIAGTKKGYTHCSYKGKKYANGAIWVAETDDDKFKVKCNVLGNSYFIEPVGCITPEGNELALGEAKYIGNYIWRCSKLGKHFAKIESFLRADADCDEGHKH</sequence>
<organism evidence="3 4">
    <name type="scientific">Trichostrongylus colubriformis</name>
    <name type="common">Black scour worm</name>
    <dbReference type="NCBI Taxonomy" id="6319"/>
    <lineage>
        <taxon>Eukaryota</taxon>
        <taxon>Metazoa</taxon>
        <taxon>Ecdysozoa</taxon>
        <taxon>Nematoda</taxon>
        <taxon>Chromadorea</taxon>
        <taxon>Rhabditida</taxon>
        <taxon>Rhabditina</taxon>
        <taxon>Rhabditomorpha</taxon>
        <taxon>Strongyloidea</taxon>
        <taxon>Trichostrongylidae</taxon>
        <taxon>Trichostrongylus</taxon>
    </lineage>
</organism>
<reference evidence="3 4" key="1">
    <citation type="submission" date="2019-10" db="EMBL/GenBank/DDBJ databases">
        <title>Assembly and Annotation for the nematode Trichostrongylus colubriformis.</title>
        <authorList>
            <person name="Martin J."/>
        </authorList>
    </citation>
    <scope>NUCLEOTIDE SEQUENCE [LARGE SCALE GENOMIC DNA]</scope>
    <source>
        <strain evidence="3">G859</strain>
        <tissue evidence="3">Whole worm</tissue>
    </source>
</reference>
<feature type="non-terminal residue" evidence="3">
    <location>
        <position position="112"/>
    </location>
</feature>
<feature type="signal peptide" evidence="1">
    <location>
        <begin position="1"/>
        <end position="16"/>
    </location>
</feature>
<proteinExistence type="predicted"/>
<dbReference type="InterPro" id="IPR055119">
    <property type="entry name" value="Mig18_Fn1"/>
</dbReference>
<dbReference type="Proteomes" id="UP001331761">
    <property type="component" value="Unassembled WGS sequence"/>
</dbReference>
<dbReference type="Pfam" id="PF23003">
    <property type="entry name" value="Fn1_2"/>
    <property type="match status" value="1"/>
</dbReference>
<dbReference type="EMBL" id="WIXE01000439">
    <property type="protein sequence ID" value="KAK5986589.1"/>
    <property type="molecule type" value="Genomic_DNA"/>
</dbReference>
<keyword evidence="1" id="KW-0732">Signal</keyword>
<evidence type="ECO:0000313" key="4">
    <source>
        <dbReference type="Proteomes" id="UP001331761"/>
    </source>
</evidence>
<accession>A0AAN8G1D2</accession>
<evidence type="ECO:0000313" key="3">
    <source>
        <dbReference type="EMBL" id="KAK5986589.1"/>
    </source>
</evidence>
<protein>
    <recommendedName>
        <fullName evidence="2">Abnormal cell migration protein 18-like fibronectin type I domain-containing protein</fullName>
    </recommendedName>
</protein>
<comment type="caution">
    <text evidence="3">The sequence shown here is derived from an EMBL/GenBank/DDBJ whole genome shotgun (WGS) entry which is preliminary data.</text>
</comment>
<evidence type="ECO:0000256" key="1">
    <source>
        <dbReference type="SAM" id="SignalP"/>
    </source>
</evidence>
<gene>
    <name evidence="3" type="ORF">GCK32_020060</name>
</gene>
<feature type="domain" description="Abnormal cell migration protein 18-like fibronectin type I" evidence="2">
    <location>
        <begin position="22"/>
        <end position="90"/>
    </location>
</feature>
<name>A0AAN8G1D2_TRICO</name>
<feature type="chain" id="PRO_5042879259" description="Abnormal cell migration protein 18-like fibronectin type I domain-containing protein" evidence="1">
    <location>
        <begin position="17"/>
        <end position="112"/>
    </location>
</feature>
<keyword evidence="4" id="KW-1185">Reference proteome</keyword>